<name>A0ABR2GXS3_9EUKA</name>
<keyword evidence="3" id="KW-1185">Reference proteome</keyword>
<keyword evidence="1" id="KW-0472">Membrane</keyword>
<dbReference type="Proteomes" id="UP001470230">
    <property type="component" value="Unassembled WGS sequence"/>
</dbReference>
<sequence length="128" mass="14823">MNLNSFLVVALSFFSYGLLTFALVKEYATTFPYCLNDNDNERCIPCPDNAKCIETEIQCDERYVFQRGQCLPVHLVDTTKQEDLANNYQKENPTPKRIFLTTIEVFATCSLFIFVFVQIRQTTNPKDE</sequence>
<feature type="transmembrane region" description="Helical" evidence="1">
    <location>
        <begin position="98"/>
        <end position="119"/>
    </location>
</feature>
<organism evidence="2 3">
    <name type="scientific">Tritrichomonas musculus</name>
    <dbReference type="NCBI Taxonomy" id="1915356"/>
    <lineage>
        <taxon>Eukaryota</taxon>
        <taxon>Metamonada</taxon>
        <taxon>Parabasalia</taxon>
        <taxon>Tritrichomonadida</taxon>
        <taxon>Tritrichomonadidae</taxon>
        <taxon>Tritrichomonas</taxon>
    </lineage>
</organism>
<feature type="transmembrane region" description="Helical" evidence="1">
    <location>
        <begin position="6"/>
        <end position="24"/>
    </location>
</feature>
<comment type="caution">
    <text evidence="2">The sequence shown here is derived from an EMBL/GenBank/DDBJ whole genome shotgun (WGS) entry which is preliminary data.</text>
</comment>
<protein>
    <submittedName>
        <fullName evidence="2">Uncharacterized protein</fullName>
    </submittedName>
</protein>
<gene>
    <name evidence="2" type="ORF">M9Y10_032771</name>
</gene>
<evidence type="ECO:0000313" key="3">
    <source>
        <dbReference type="Proteomes" id="UP001470230"/>
    </source>
</evidence>
<proteinExistence type="predicted"/>
<accession>A0ABR2GXS3</accession>
<keyword evidence="1" id="KW-1133">Transmembrane helix</keyword>
<evidence type="ECO:0000256" key="1">
    <source>
        <dbReference type="SAM" id="Phobius"/>
    </source>
</evidence>
<evidence type="ECO:0000313" key="2">
    <source>
        <dbReference type="EMBL" id="KAK8838732.1"/>
    </source>
</evidence>
<dbReference type="EMBL" id="JAPFFF010000054">
    <property type="protein sequence ID" value="KAK8838732.1"/>
    <property type="molecule type" value="Genomic_DNA"/>
</dbReference>
<keyword evidence="1" id="KW-0812">Transmembrane</keyword>
<reference evidence="2 3" key="1">
    <citation type="submission" date="2024-04" db="EMBL/GenBank/DDBJ databases">
        <title>Tritrichomonas musculus Genome.</title>
        <authorList>
            <person name="Alves-Ferreira E."/>
            <person name="Grigg M."/>
            <person name="Lorenzi H."/>
            <person name="Galac M."/>
        </authorList>
    </citation>
    <scope>NUCLEOTIDE SEQUENCE [LARGE SCALE GENOMIC DNA]</scope>
    <source>
        <strain evidence="2 3">EAF2021</strain>
    </source>
</reference>